<evidence type="ECO:0000313" key="2">
    <source>
        <dbReference type="EMBL" id="RVU37656.1"/>
    </source>
</evidence>
<dbReference type="AlphaFoldDB" id="A0A437QT28"/>
<evidence type="ECO:0000313" key="3">
    <source>
        <dbReference type="Proteomes" id="UP000283077"/>
    </source>
</evidence>
<dbReference type="Gene3D" id="2.60.120.10">
    <property type="entry name" value="Jelly Rolls"/>
    <property type="match status" value="1"/>
</dbReference>
<dbReference type="EMBL" id="SACS01000008">
    <property type="protein sequence ID" value="RVU37656.1"/>
    <property type="molecule type" value="Genomic_DNA"/>
</dbReference>
<dbReference type="RefSeq" id="WP_127698810.1">
    <property type="nucleotide sequence ID" value="NZ_SACS01000008.1"/>
</dbReference>
<gene>
    <name evidence="2" type="ORF">EOE67_09270</name>
</gene>
<dbReference type="SUPFAM" id="SSF51182">
    <property type="entry name" value="RmlC-like cupins"/>
    <property type="match status" value="1"/>
</dbReference>
<comment type="caution">
    <text evidence="2">The sequence shown here is derived from an EMBL/GenBank/DDBJ whole genome shotgun (WGS) entry which is preliminary data.</text>
</comment>
<evidence type="ECO:0000259" key="1">
    <source>
        <dbReference type="Pfam" id="PF12973"/>
    </source>
</evidence>
<dbReference type="InterPro" id="IPR011051">
    <property type="entry name" value="RmlC_Cupin_sf"/>
</dbReference>
<dbReference type="OrthoDB" id="2988517at2"/>
<sequence length="227" mass="25005">MAHAVKFHPSLSLLEQYTEGTLAAELSLVVAAHLDFCPHCQQLRHDIEADIGCQLAQQKAVNADGAEWQQMLQQILSPDASQVTAATTAPETFATHIEQGQHRIEIPRSLQRLAAKRKKWLQLGGIATAKLPSGDDNHLSLLLIESNTEVPLHTHKGLEITLVLAGEMVDEMGKYAAGDLIINTPDHTHTPKNISNEPCLCLSVLTAPLEFKQGLTRLLNPLQRFFY</sequence>
<proteinExistence type="predicted"/>
<accession>A0A437QT28</accession>
<feature type="domain" description="ChrR-like cupin" evidence="1">
    <location>
        <begin position="126"/>
        <end position="203"/>
    </location>
</feature>
<dbReference type="InterPro" id="IPR014710">
    <property type="entry name" value="RmlC-like_jellyroll"/>
</dbReference>
<name>A0A437QT28_9GAMM</name>
<dbReference type="InterPro" id="IPR025979">
    <property type="entry name" value="ChrR-like_cupin_dom"/>
</dbReference>
<organism evidence="2 3">
    <name type="scientific">Rheinheimera riviphila</name>
    <dbReference type="NCBI Taxonomy" id="1834037"/>
    <lineage>
        <taxon>Bacteria</taxon>
        <taxon>Pseudomonadati</taxon>
        <taxon>Pseudomonadota</taxon>
        <taxon>Gammaproteobacteria</taxon>
        <taxon>Chromatiales</taxon>
        <taxon>Chromatiaceae</taxon>
        <taxon>Rheinheimera</taxon>
    </lineage>
</organism>
<protein>
    <submittedName>
        <fullName evidence="2">Cupin domain-containing protein</fullName>
    </submittedName>
</protein>
<dbReference type="NCBIfam" id="TIGR02451">
    <property type="entry name" value="anti_sig_ChrR"/>
    <property type="match status" value="1"/>
</dbReference>
<dbReference type="CDD" id="cd20301">
    <property type="entry name" value="cupin_ChrR"/>
    <property type="match status" value="1"/>
</dbReference>
<dbReference type="Pfam" id="PF12973">
    <property type="entry name" value="Cupin_7"/>
    <property type="match status" value="1"/>
</dbReference>
<dbReference type="InterPro" id="IPR012807">
    <property type="entry name" value="Anti-sigma_ChrR"/>
</dbReference>
<dbReference type="InterPro" id="IPR041916">
    <property type="entry name" value="Anti_sigma_zinc_sf"/>
</dbReference>
<keyword evidence="3" id="KW-1185">Reference proteome</keyword>
<reference evidence="2 3" key="1">
    <citation type="submission" date="2019-01" db="EMBL/GenBank/DDBJ databases">
        <authorList>
            <person name="Chen W.-M."/>
        </authorList>
    </citation>
    <scope>NUCLEOTIDE SEQUENCE [LARGE SCALE GENOMIC DNA]</scope>
    <source>
        <strain evidence="2 3">KYPC3</strain>
    </source>
</reference>
<dbReference type="Gene3D" id="1.10.10.1320">
    <property type="entry name" value="Anti-sigma factor, zinc-finger domain"/>
    <property type="match status" value="1"/>
</dbReference>
<dbReference type="Proteomes" id="UP000283077">
    <property type="component" value="Unassembled WGS sequence"/>
</dbReference>